<accession>A0A5S6R1N0</accession>
<dbReference type="STRING" id="70415.A0A5S6R1N0"/>
<sequence>MEADGPSNAEAVTLATSLKLPEHWHKAPKLWFAQAEVLLHIRKITSSLTKYYYPTASVPDSIATDVDDILVPDAVDPYLVLKRKLLKCFGDTEEKRFRRLTQQTCSDERKFHSDVTRDAPNRDTLLAPNGLLLQRLFSKRLLINIRLLLISNTHTHILGRPCSSSGRIIMELNDTPVVCAERQQNSGSHNLEAIERAVTRLEEEIRQLRLRARRSNVCVSTIPNLVLLLEIAAHHVPTRETECQESNGATTSGTNKPPFLRPRPFVGLRFLVDTGSEVSVITKEKRAYHPGTDTSFQWFAANGTRIATFGTRTLLFDFGFSKWFRLTFLAADIQRPI</sequence>
<dbReference type="PANTHER" id="PTHR33327:SF3">
    <property type="entry name" value="RNA-DIRECTED DNA POLYMERASE"/>
    <property type="match status" value="1"/>
</dbReference>
<dbReference type="Pfam" id="PF23055">
    <property type="entry name" value="DUF7041"/>
    <property type="match status" value="1"/>
</dbReference>
<evidence type="ECO:0000256" key="1">
    <source>
        <dbReference type="SAM" id="MobiDB-lite"/>
    </source>
</evidence>
<evidence type="ECO:0000313" key="5">
    <source>
        <dbReference type="WBParaSite" id="TMUE_3000013400.1"/>
    </source>
</evidence>
<feature type="region of interest" description="Disordered" evidence="1">
    <location>
        <begin position="239"/>
        <end position="258"/>
    </location>
</feature>
<keyword evidence="3" id="KW-1185">Reference proteome</keyword>
<reference evidence="4 5" key="3">
    <citation type="submission" date="2019-12" db="UniProtKB">
        <authorList>
            <consortium name="WormBaseParasite"/>
        </authorList>
    </citation>
    <scope>IDENTIFICATION</scope>
</reference>
<dbReference type="Proteomes" id="UP000046395">
    <property type="component" value="Unassembled WGS sequence"/>
</dbReference>
<dbReference type="InterPro" id="IPR055469">
    <property type="entry name" value="DUF7041"/>
</dbReference>
<dbReference type="AlphaFoldDB" id="A0A5S6R1N0"/>
<dbReference type="WBParaSite" id="TMUE_3000013400.1">
    <property type="protein sequence ID" value="TMUE_3000013400.1"/>
    <property type="gene ID" value="WBGene00301891"/>
</dbReference>
<evidence type="ECO:0000313" key="3">
    <source>
        <dbReference type="Proteomes" id="UP000046395"/>
    </source>
</evidence>
<reference evidence="3" key="1">
    <citation type="submission" date="2013-11" db="EMBL/GenBank/DDBJ databases">
        <authorList>
            <person name="Aslett M."/>
        </authorList>
    </citation>
    <scope>NUCLEOTIDE SEQUENCE [LARGE SCALE GENOMIC DNA]</scope>
    <source>
        <strain evidence="3">Edinburgh</strain>
    </source>
</reference>
<organism evidence="3 5">
    <name type="scientific">Trichuris muris</name>
    <name type="common">Mouse whipworm</name>
    <dbReference type="NCBI Taxonomy" id="70415"/>
    <lineage>
        <taxon>Eukaryota</taxon>
        <taxon>Metazoa</taxon>
        <taxon>Ecdysozoa</taxon>
        <taxon>Nematoda</taxon>
        <taxon>Enoplea</taxon>
        <taxon>Dorylaimia</taxon>
        <taxon>Trichinellida</taxon>
        <taxon>Trichuridae</taxon>
        <taxon>Trichuris</taxon>
    </lineage>
</organism>
<proteinExistence type="predicted"/>
<feature type="compositionally biased region" description="Polar residues" evidence="1">
    <location>
        <begin position="244"/>
        <end position="255"/>
    </location>
</feature>
<reference evidence="3" key="2">
    <citation type="submission" date="2014-03" db="EMBL/GenBank/DDBJ databases">
        <title>The whipworm genome and dual-species transcriptomics of an intimate host-pathogen interaction.</title>
        <authorList>
            <person name="Foth B.J."/>
            <person name="Tsai I.J."/>
            <person name="Reid A.J."/>
            <person name="Bancroft A.J."/>
            <person name="Nichol S."/>
            <person name="Tracey A."/>
            <person name="Holroyd N."/>
            <person name="Cotton J.A."/>
            <person name="Stanley E.J."/>
            <person name="Zarowiecki M."/>
            <person name="Liu J.Z."/>
            <person name="Huckvale T."/>
            <person name="Cooper P.J."/>
            <person name="Grencis R.K."/>
            <person name="Berriman M."/>
        </authorList>
    </citation>
    <scope>NUCLEOTIDE SEQUENCE [LARGE SCALE GENOMIC DNA]</scope>
    <source>
        <strain evidence="3">Edinburgh</strain>
    </source>
</reference>
<evidence type="ECO:0000313" key="4">
    <source>
        <dbReference type="WBParaSite" id="TMUE_3000013318.1"/>
    </source>
</evidence>
<protein>
    <submittedName>
        <fullName evidence="4 5">Peptidase A2 domain-containing protein</fullName>
    </submittedName>
</protein>
<name>A0A5S6R1N0_TRIMR</name>
<feature type="domain" description="DUF7041" evidence="2">
    <location>
        <begin position="20"/>
        <end position="101"/>
    </location>
</feature>
<dbReference type="WBParaSite" id="TMUE_3000013318.1">
    <property type="protein sequence ID" value="TMUE_3000013318.1"/>
    <property type="gene ID" value="WBGene00286499"/>
</dbReference>
<evidence type="ECO:0000259" key="2">
    <source>
        <dbReference type="Pfam" id="PF23055"/>
    </source>
</evidence>
<dbReference type="PANTHER" id="PTHR33327">
    <property type="entry name" value="ENDONUCLEASE"/>
    <property type="match status" value="1"/>
</dbReference>